<feature type="domain" description="Endonuclease GajA/Old nuclease/RecF-like AAA" evidence="1">
    <location>
        <begin position="1"/>
        <end position="340"/>
    </location>
</feature>
<dbReference type="GO" id="GO:0016887">
    <property type="term" value="F:ATP hydrolysis activity"/>
    <property type="evidence" value="ECO:0007669"/>
    <property type="project" value="InterPro"/>
</dbReference>
<dbReference type="RefSeq" id="WP_019688224.1">
    <property type="nucleotide sequence ID" value="NZ_CP036496.1"/>
</dbReference>
<dbReference type="GO" id="GO:0005524">
    <property type="term" value="F:ATP binding"/>
    <property type="evidence" value="ECO:0007669"/>
    <property type="project" value="InterPro"/>
</dbReference>
<protein>
    <submittedName>
        <fullName evidence="2">Predicted ATPase</fullName>
    </submittedName>
</protein>
<dbReference type="InterPro" id="IPR041685">
    <property type="entry name" value="AAA_GajA/Old/RecF-like"/>
</dbReference>
<dbReference type="GeneID" id="93347420"/>
<dbReference type="SUPFAM" id="SSF52540">
    <property type="entry name" value="P-loop containing nucleoside triphosphate hydrolases"/>
    <property type="match status" value="1"/>
</dbReference>
<accession>A0A378Y2Y4</accession>
<reference evidence="2 3" key="1">
    <citation type="submission" date="2018-06" db="EMBL/GenBank/DDBJ databases">
        <authorList>
            <consortium name="Pathogen Informatics"/>
            <person name="Doyle S."/>
        </authorList>
    </citation>
    <scope>NUCLEOTIDE SEQUENCE [LARGE SCALE GENOMIC DNA]</scope>
    <source>
        <strain evidence="2 3">NCTC10343</strain>
    </source>
</reference>
<organism evidence="2 3">
    <name type="scientific">Paenibacillus polymyxa</name>
    <name type="common">Bacillus polymyxa</name>
    <dbReference type="NCBI Taxonomy" id="1406"/>
    <lineage>
        <taxon>Bacteria</taxon>
        <taxon>Bacillati</taxon>
        <taxon>Bacillota</taxon>
        <taxon>Bacilli</taxon>
        <taxon>Bacillales</taxon>
        <taxon>Paenibacillaceae</taxon>
        <taxon>Paenibacillus</taxon>
    </lineage>
</organism>
<name>A0A378Y2Y4_PAEPO</name>
<evidence type="ECO:0000259" key="1">
    <source>
        <dbReference type="Pfam" id="PF13175"/>
    </source>
</evidence>
<sequence>MSIKKITIKNCKSIEFLELNLNMNINCFIGINNVGKSNIMKIIHFFYINLTKEFYDDSMFSKSNPYNDEVEISIEYNFKGLLDKVQGNTNVNNGFLDDFFSNINFSQFHSGLDPLNDIVEKVKKYADKYIKNDKCTLTLKYNRQNKSINWNIKDYEFRAFISVRFPVFFLESRNIDLYNWESIWKLIGEIAPFRKKVSITGNIEGIFELDDEGRDNYSTVIQDIISEIEKSNIRVKQSNIYEKISQIIQLQLGGNGFEYEAHNLKIGSYGMNSYSFMSLYVKLILRLFNNKHLSSPLIMIDEPELHLHLKKVEQFTREIKEYERFSTTKWIFATHSPTFVKNIIVEHENYEIFHVTNTEFFNKSYVSRINGFKEKKHKLISDNEANLFFSEVCFFVEGDTELEVFRNNNLRILHPKLNKIDIYAFDGKEDKLKLVNPNDRKTKINYLVMIDMDKILNYSPKKKKYMLSGSAYLNVIKNRNIIKREKYHYTKKFNDTFRVRSEITQRLNSNKFEVDSTGLCIEQSEERAELIELIQQYYDQYNFMPLETTIEGAIINKRNYHFFLQWIKEHDWNQENFDNLYSDLQTEDHKATFLRLVFFGKTDWFSSEKEGNNNNQEFVKKLKVIKEIRKQLKESTLDFGDKTSGWVTNYLNWFFDRKLKIEKSEDVFVNRSLFQASFPELGKVIEKLEKLL</sequence>
<dbReference type="PANTHER" id="PTHR43581">
    <property type="entry name" value="ATP/GTP PHOSPHATASE"/>
    <property type="match status" value="1"/>
</dbReference>
<proteinExistence type="predicted"/>
<dbReference type="InterPro" id="IPR027417">
    <property type="entry name" value="P-loop_NTPase"/>
</dbReference>
<dbReference type="EMBL" id="UGSC01000001">
    <property type="protein sequence ID" value="SUA71208.1"/>
    <property type="molecule type" value="Genomic_DNA"/>
</dbReference>
<dbReference type="Gene3D" id="3.40.50.300">
    <property type="entry name" value="P-loop containing nucleotide triphosphate hydrolases"/>
    <property type="match status" value="1"/>
</dbReference>
<evidence type="ECO:0000313" key="2">
    <source>
        <dbReference type="EMBL" id="SUA71208.1"/>
    </source>
</evidence>
<dbReference type="AlphaFoldDB" id="A0A378Y2Y4"/>
<dbReference type="Proteomes" id="UP000254400">
    <property type="component" value="Unassembled WGS sequence"/>
</dbReference>
<dbReference type="Pfam" id="PF13175">
    <property type="entry name" value="AAA_15"/>
    <property type="match status" value="1"/>
</dbReference>
<dbReference type="NCBIfam" id="NF038234">
    <property type="entry name" value="retron_eff_Eco8"/>
    <property type="match status" value="1"/>
</dbReference>
<dbReference type="InterPro" id="IPR051396">
    <property type="entry name" value="Bact_Antivir_Def_Nuclease"/>
</dbReference>
<evidence type="ECO:0000313" key="3">
    <source>
        <dbReference type="Proteomes" id="UP000254400"/>
    </source>
</evidence>
<dbReference type="PANTHER" id="PTHR43581:SF2">
    <property type="entry name" value="EXCINUCLEASE ATPASE SUBUNIT"/>
    <property type="match status" value="1"/>
</dbReference>
<gene>
    <name evidence="2" type="ORF">NCTC10343_04095</name>
</gene>